<keyword evidence="2" id="KW-1185">Reference proteome</keyword>
<accession>A0A1G6RFC3</accession>
<dbReference type="Proteomes" id="UP000199452">
    <property type="component" value="Unassembled WGS sequence"/>
</dbReference>
<protein>
    <submittedName>
        <fullName evidence="1">Uncharacterized protein</fullName>
    </submittedName>
</protein>
<dbReference type="AlphaFoldDB" id="A0A1G6RFC3"/>
<proteinExistence type="predicted"/>
<sequence length="46" mass="5028">MLSGFLLVISGVRFPYLLKKSVVEAYNCALGVYKNTSAIELYASVV</sequence>
<dbReference type="EMBL" id="FMYP01000074">
    <property type="protein sequence ID" value="SDD03258.1"/>
    <property type="molecule type" value="Genomic_DNA"/>
</dbReference>
<reference evidence="1 2" key="1">
    <citation type="submission" date="2016-09" db="EMBL/GenBank/DDBJ databases">
        <authorList>
            <person name="Capua I."/>
            <person name="De Benedictis P."/>
            <person name="Joannis T."/>
            <person name="Lombin L.H."/>
            <person name="Cattoli G."/>
        </authorList>
    </citation>
    <scope>NUCLEOTIDE SEQUENCE [LARGE SCALE GENOMIC DNA]</scope>
    <source>
        <strain evidence="1 2">A7P-90m</strain>
    </source>
</reference>
<evidence type="ECO:0000313" key="1">
    <source>
        <dbReference type="EMBL" id="SDD03258.1"/>
    </source>
</evidence>
<gene>
    <name evidence="1" type="ORF">SAMN05216323_10742</name>
</gene>
<organism evidence="1 2">
    <name type="scientific">Williamwhitmania taraxaci</name>
    <dbReference type="NCBI Taxonomy" id="1640674"/>
    <lineage>
        <taxon>Bacteria</taxon>
        <taxon>Pseudomonadati</taxon>
        <taxon>Bacteroidota</taxon>
        <taxon>Bacteroidia</taxon>
        <taxon>Bacteroidales</taxon>
        <taxon>Williamwhitmaniaceae</taxon>
        <taxon>Williamwhitmania</taxon>
    </lineage>
</organism>
<evidence type="ECO:0000313" key="2">
    <source>
        <dbReference type="Proteomes" id="UP000199452"/>
    </source>
</evidence>
<name>A0A1G6RFC3_9BACT</name>
<dbReference type="STRING" id="1640674.SAMN05216323_10742"/>